<keyword evidence="16" id="KW-1015">Disulfide bond</keyword>
<dbReference type="Pfam" id="PF00328">
    <property type="entry name" value="His_Phos_2"/>
    <property type="match status" value="1"/>
</dbReference>
<evidence type="ECO:0000256" key="1">
    <source>
        <dbReference type="ARBA" id="ARBA00004236"/>
    </source>
</evidence>
<dbReference type="EMBL" id="JALJOS010000015">
    <property type="protein sequence ID" value="KAK9830742.1"/>
    <property type="molecule type" value="Genomic_DNA"/>
</dbReference>
<evidence type="ECO:0000256" key="7">
    <source>
        <dbReference type="ARBA" id="ARBA00022729"/>
    </source>
</evidence>
<evidence type="ECO:0000256" key="5">
    <source>
        <dbReference type="ARBA" id="ARBA00018097"/>
    </source>
</evidence>
<dbReference type="GO" id="GO:0034417">
    <property type="term" value="F:bisphosphoglycerate 3-phosphatase activity"/>
    <property type="evidence" value="ECO:0007669"/>
    <property type="project" value="UniProtKB-EC"/>
</dbReference>
<keyword evidence="8" id="KW-0378">Hydrolase</keyword>
<dbReference type="AlphaFoldDB" id="A0AAW1RAY6"/>
<keyword evidence="18" id="KW-1185">Reference proteome</keyword>
<keyword evidence="7" id="KW-0732">Signal</keyword>
<comment type="similarity">
    <text evidence="2">Belongs to the histidine acid phosphatase family. MINPP1 subfamily.</text>
</comment>
<keyword evidence="9" id="KW-0472">Membrane</keyword>
<dbReference type="Proteomes" id="UP001438707">
    <property type="component" value="Unassembled WGS sequence"/>
</dbReference>
<keyword evidence="10" id="KW-0325">Glycoprotein</keyword>
<dbReference type="InterPro" id="IPR016274">
    <property type="entry name" value="Histidine_acid_Pase_euk"/>
</dbReference>
<dbReference type="InterPro" id="IPR000560">
    <property type="entry name" value="His_Pase_clade-2"/>
</dbReference>
<dbReference type="SUPFAM" id="SSF53254">
    <property type="entry name" value="Phosphoglycerate mutase-like"/>
    <property type="match status" value="1"/>
</dbReference>
<evidence type="ECO:0000256" key="14">
    <source>
        <dbReference type="ARBA" id="ARBA00043691"/>
    </source>
</evidence>
<evidence type="ECO:0000256" key="6">
    <source>
        <dbReference type="ARBA" id="ARBA00022475"/>
    </source>
</evidence>
<comment type="catalytic activity">
    <reaction evidence="15">
        <text>(2R)-2,3-bisphosphoglycerate + H2O = (2R)-2-phosphoglycerate + phosphate</text>
        <dbReference type="Rhea" id="RHEA:27381"/>
        <dbReference type="ChEBI" id="CHEBI:15377"/>
        <dbReference type="ChEBI" id="CHEBI:43474"/>
        <dbReference type="ChEBI" id="CHEBI:58248"/>
        <dbReference type="ChEBI" id="CHEBI:58289"/>
        <dbReference type="EC" id="3.1.3.80"/>
    </reaction>
    <physiologicalReaction direction="left-to-right" evidence="15">
        <dbReference type="Rhea" id="RHEA:27382"/>
    </physiologicalReaction>
</comment>
<dbReference type="EC" id="3.1.3.62" evidence="4"/>
<evidence type="ECO:0000256" key="15">
    <source>
        <dbReference type="ARBA" id="ARBA00043832"/>
    </source>
</evidence>
<feature type="disulfide bond" evidence="16">
    <location>
        <begin position="250"/>
        <end position="264"/>
    </location>
</feature>
<dbReference type="PANTHER" id="PTHR20963">
    <property type="entry name" value="MULTIPLE INOSITOL POLYPHOSPHATE PHOSPHATASE-RELATED"/>
    <property type="match status" value="1"/>
</dbReference>
<dbReference type="PIRSF" id="PIRSF000894">
    <property type="entry name" value="Acid_phosphatase"/>
    <property type="match status" value="1"/>
</dbReference>
<organism evidence="17 18">
    <name type="scientific">Apatococcus lobatus</name>
    <dbReference type="NCBI Taxonomy" id="904363"/>
    <lineage>
        <taxon>Eukaryota</taxon>
        <taxon>Viridiplantae</taxon>
        <taxon>Chlorophyta</taxon>
        <taxon>core chlorophytes</taxon>
        <taxon>Trebouxiophyceae</taxon>
        <taxon>Chlorellales</taxon>
        <taxon>Chlorellaceae</taxon>
        <taxon>Apatococcus</taxon>
    </lineage>
</organism>
<comment type="subcellular location">
    <subcellularLocation>
        <location evidence="1">Cell membrane</location>
    </subcellularLocation>
</comment>
<evidence type="ECO:0000256" key="10">
    <source>
        <dbReference type="ARBA" id="ARBA00023180"/>
    </source>
</evidence>
<accession>A0AAW1RAY6</accession>
<evidence type="ECO:0000256" key="4">
    <source>
        <dbReference type="ARBA" id="ARBA00013040"/>
    </source>
</evidence>
<protein>
    <recommendedName>
        <fullName evidence="5">Multiple inositol polyphosphate phosphatase 1</fullName>
        <ecNumber evidence="4">3.1.3.62</ecNumber>
        <ecNumber evidence="3">3.1.3.80</ecNumber>
    </recommendedName>
    <alternativeName>
        <fullName evidence="11">2,3-bisphosphoglycerate 3-phosphatase</fullName>
    </alternativeName>
</protein>
<comment type="catalytic activity">
    <reaction evidence="12">
        <text>1D-myo-inositol 1,2,5,6-tetrakisphosphate + H2O = 1D-myo-inositol 1,2,6-trisphosphate + phosphate</text>
        <dbReference type="Rhea" id="RHEA:77119"/>
        <dbReference type="ChEBI" id="CHEBI:15377"/>
        <dbReference type="ChEBI" id="CHEBI:43474"/>
        <dbReference type="ChEBI" id="CHEBI:195535"/>
        <dbReference type="ChEBI" id="CHEBI:195537"/>
        <dbReference type="EC" id="3.1.3.62"/>
    </reaction>
    <physiologicalReaction direction="left-to-right" evidence="12">
        <dbReference type="Rhea" id="RHEA:77120"/>
    </physiologicalReaction>
</comment>
<evidence type="ECO:0000256" key="8">
    <source>
        <dbReference type="ARBA" id="ARBA00022801"/>
    </source>
</evidence>
<evidence type="ECO:0000256" key="3">
    <source>
        <dbReference type="ARBA" id="ARBA00012976"/>
    </source>
</evidence>
<keyword evidence="6" id="KW-1003">Cell membrane</keyword>
<dbReference type="PANTHER" id="PTHR20963:SF8">
    <property type="entry name" value="MULTIPLE INOSITOL POLYPHOSPHATE PHOSPHATASE 1"/>
    <property type="match status" value="1"/>
</dbReference>
<dbReference type="GO" id="GO:0005886">
    <property type="term" value="C:plasma membrane"/>
    <property type="evidence" value="ECO:0007669"/>
    <property type="project" value="UniProtKB-SubCell"/>
</dbReference>
<evidence type="ECO:0000256" key="2">
    <source>
        <dbReference type="ARBA" id="ARBA00008422"/>
    </source>
</evidence>
<comment type="catalytic activity">
    <reaction evidence="14">
        <text>1D-myo-inositol hexakisphosphate + H2O = 1D-myo-inositol 1,2,4,5,6-pentakisphosphate + phosphate</text>
        <dbReference type="Rhea" id="RHEA:16989"/>
        <dbReference type="ChEBI" id="CHEBI:15377"/>
        <dbReference type="ChEBI" id="CHEBI:43474"/>
        <dbReference type="ChEBI" id="CHEBI:57798"/>
        <dbReference type="ChEBI" id="CHEBI:58130"/>
        <dbReference type="EC" id="3.1.3.62"/>
    </reaction>
    <physiologicalReaction direction="left-to-right" evidence="14">
        <dbReference type="Rhea" id="RHEA:16990"/>
    </physiologicalReaction>
</comment>
<evidence type="ECO:0000256" key="12">
    <source>
        <dbReference type="ARBA" id="ARBA00043668"/>
    </source>
</evidence>
<evidence type="ECO:0000256" key="16">
    <source>
        <dbReference type="PIRSR" id="PIRSR000894-2"/>
    </source>
</evidence>
<comment type="caution">
    <text evidence="17">The sequence shown here is derived from an EMBL/GenBank/DDBJ whole genome shotgun (WGS) entry which is preliminary data.</text>
</comment>
<name>A0AAW1RAY6_9CHLO</name>
<gene>
    <name evidence="17" type="ORF">WJX74_004849</name>
</gene>
<evidence type="ECO:0000256" key="13">
    <source>
        <dbReference type="ARBA" id="ARBA00043671"/>
    </source>
</evidence>
<evidence type="ECO:0000313" key="17">
    <source>
        <dbReference type="EMBL" id="KAK9830742.1"/>
    </source>
</evidence>
<dbReference type="EC" id="3.1.3.80" evidence="3"/>
<dbReference type="GO" id="GO:0052745">
    <property type="term" value="F:inositol phosphate phosphatase activity"/>
    <property type="evidence" value="ECO:0007669"/>
    <property type="project" value="TreeGrafter"/>
</dbReference>
<dbReference type="Gene3D" id="3.40.50.1240">
    <property type="entry name" value="Phosphoglycerate mutase-like"/>
    <property type="match status" value="1"/>
</dbReference>
<evidence type="ECO:0000313" key="18">
    <source>
        <dbReference type="Proteomes" id="UP001438707"/>
    </source>
</evidence>
<comment type="catalytic activity">
    <reaction evidence="13">
        <text>1D-myo-inositol 1,2,4,5,6-pentakisphosphate + H2O = 1D-myo-inositol 1,2,5,6-tetrakisphosphate + phosphate</text>
        <dbReference type="Rhea" id="RHEA:77115"/>
        <dbReference type="ChEBI" id="CHEBI:15377"/>
        <dbReference type="ChEBI" id="CHEBI:43474"/>
        <dbReference type="ChEBI" id="CHEBI:57798"/>
        <dbReference type="ChEBI" id="CHEBI:195535"/>
        <dbReference type="EC" id="3.1.3.62"/>
    </reaction>
    <physiologicalReaction direction="left-to-right" evidence="13">
        <dbReference type="Rhea" id="RHEA:77116"/>
    </physiologicalReaction>
</comment>
<reference evidence="17 18" key="1">
    <citation type="journal article" date="2024" name="Nat. Commun.">
        <title>Phylogenomics reveals the evolutionary origins of lichenization in chlorophyte algae.</title>
        <authorList>
            <person name="Puginier C."/>
            <person name="Libourel C."/>
            <person name="Otte J."/>
            <person name="Skaloud P."/>
            <person name="Haon M."/>
            <person name="Grisel S."/>
            <person name="Petersen M."/>
            <person name="Berrin J.G."/>
            <person name="Delaux P.M."/>
            <person name="Dal Grande F."/>
            <person name="Keller J."/>
        </authorList>
    </citation>
    <scope>NUCLEOTIDE SEQUENCE [LARGE SCALE GENOMIC DNA]</scope>
    <source>
        <strain evidence="17 18">SAG 2145</strain>
    </source>
</reference>
<evidence type="ECO:0000256" key="11">
    <source>
        <dbReference type="ARBA" id="ARBA00031642"/>
    </source>
</evidence>
<sequence>MTVQNFLSSRTPYAFADCPPQARSIYTTPDPAGYEPQLLYQVTRHGTRMPTAKRIRQMAKLENLLPQSRSPEHQWWIRNWTATFDELDAGYLHAVGEIEMQKMGQRLRDRFPHIFGPTYHPRQHAVISTQVPRASASASAFAQGAWPCAAEGPSSGNTTTSDLTYQLQPFESLCRPQPVALTMMPKEADPLLRFFKLSPAYTAYLGSVRQPLRAFRDRELRAVAEQLTHTLDIPGRNVGPDDAAALWQLCQWQAALSGITDQACSLFSPEEIEHLEWVSDVELFVKKGYAVPEAFCMARPLLQDLSSAFQAISRGETALPKARLHFAHAETLLPLTSLLGLFGAPGAMPCTASRTNCHTDSMTGEEASDDTCPTDGLEGTAWPDTWPIFPRPPATRIWHGNMIVPFGANLAFLLYRPINNAAGRPPLVFTIYNEHYIPLPGCAHDYCELKEFLAILEPKSKGVTAAEVQ</sequence>
<evidence type="ECO:0000256" key="9">
    <source>
        <dbReference type="ARBA" id="ARBA00023136"/>
    </source>
</evidence>
<proteinExistence type="inferred from homology"/>
<dbReference type="InterPro" id="IPR029033">
    <property type="entry name" value="His_PPase_superfam"/>
</dbReference>
<dbReference type="GO" id="GO:0003993">
    <property type="term" value="F:acid phosphatase activity"/>
    <property type="evidence" value="ECO:0007669"/>
    <property type="project" value="TreeGrafter"/>
</dbReference>